<gene>
    <name evidence="1" type="ORF">AXF13_09250</name>
</gene>
<reference evidence="2" key="1">
    <citation type="submission" date="2016-02" db="EMBL/GenBank/DDBJ databases">
        <authorList>
            <person name="Holder M.E."/>
            <person name="Ajami N.J."/>
            <person name="Petrosino J.F."/>
        </authorList>
    </citation>
    <scope>NUCLEOTIDE SEQUENCE [LARGE SCALE GENOMIC DNA]</scope>
    <source>
        <strain evidence="2">CCUG 45958</strain>
    </source>
</reference>
<evidence type="ECO:0008006" key="3">
    <source>
        <dbReference type="Google" id="ProtNLM"/>
    </source>
</evidence>
<evidence type="ECO:0000313" key="1">
    <source>
        <dbReference type="EMBL" id="AMD90293.1"/>
    </source>
</evidence>
<keyword evidence="2" id="KW-1185">Reference proteome</keyword>
<evidence type="ECO:0000313" key="2">
    <source>
        <dbReference type="Proteomes" id="UP000069241"/>
    </source>
</evidence>
<dbReference type="AlphaFoldDB" id="A0A0X8JK78"/>
<proteinExistence type="predicted"/>
<dbReference type="EMBL" id="CP014229">
    <property type="protein sequence ID" value="AMD90293.1"/>
    <property type="molecule type" value="Genomic_DNA"/>
</dbReference>
<dbReference type="KEGG" id="dfi:AXF13_09250"/>
<name>A0A0X8JK78_9BACT</name>
<dbReference type="STRING" id="44742.AXF13_09250"/>
<accession>A0A0X8JK78</accession>
<dbReference type="Proteomes" id="UP000069241">
    <property type="component" value="Chromosome"/>
</dbReference>
<organism evidence="1 2">
    <name type="scientific">Desulfovibrio fairfieldensis</name>
    <dbReference type="NCBI Taxonomy" id="44742"/>
    <lineage>
        <taxon>Bacteria</taxon>
        <taxon>Pseudomonadati</taxon>
        <taxon>Thermodesulfobacteriota</taxon>
        <taxon>Desulfovibrionia</taxon>
        <taxon>Desulfovibrionales</taxon>
        <taxon>Desulfovibrionaceae</taxon>
        <taxon>Desulfovibrio</taxon>
    </lineage>
</organism>
<dbReference type="RefSeq" id="WP_062252809.1">
    <property type="nucleotide sequence ID" value="NZ_CP014229.1"/>
</dbReference>
<sequence>MKTLTVIARQGVAVPMLGVRAMITDAAPKEVPDVPYYRRRMADGDLLLWESPAPAAKSKKGSKE</sequence>
<protein>
    <recommendedName>
        <fullName evidence="3">DUF2635 domain-containing protein</fullName>
    </recommendedName>
</protein>